<proteinExistence type="predicted"/>
<dbReference type="AlphaFoldDB" id="A0A0X3XBK8"/>
<evidence type="ECO:0000313" key="3">
    <source>
        <dbReference type="Proteomes" id="UP000053413"/>
    </source>
</evidence>
<gene>
    <name evidence="2" type="ORF">ADL28_04190</name>
</gene>
<accession>A0A0X3XBK8</accession>
<dbReference type="Proteomes" id="UP000053413">
    <property type="component" value="Unassembled WGS sequence"/>
</dbReference>
<protein>
    <submittedName>
        <fullName evidence="2">Uncharacterized protein</fullName>
    </submittedName>
</protein>
<comment type="caution">
    <text evidence="2">The sequence shown here is derived from an EMBL/GenBank/DDBJ whole genome shotgun (WGS) entry which is preliminary data.</text>
</comment>
<feature type="region of interest" description="Disordered" evidence="1">
    <location>
        <begin position="48"/>
        <end position="83"/>
    </location>
</feature>
<reference evidence="3" key="1">
    <citation type="submission" date="2015-10" db="EMBL/GenBank/DDBJ databases">
        <authorList>
            <person name="Ju K.-S."/>
            <person name="Doroghazi J.R."/>
            <person name="Metcalf W.W."/>
        </authorList>
    </citation>
    <scope>NUCLEOTIDE SEQUENCE [LARGE SCALE GENOMIC DNA]</scope>
    <source>
        <strain evidence="3">NRRL F-8817</strain>
    </source>
</reference>
<evidence type="ECO:0000313" key="2">
    <source>
        <dbReference type="EMBL" id="KUL66380.1"/>
    </source>
</evidence>
<evidence type="ECO:0000256" key="1">
    <source>
        <dbReference type="SAM" id="MobiDB-lite"/>
    </source>
</evidence>
<organism evidence="2 3">
    <name type="scientific">Streptomyces violaceusniger</name>
    <dbReference type="NCBI Taxonomy" id="68280"/>
    <lineage>
        <taxon>Bacteria</taxon>
        <taxon>Bacillati</taxon>
        <taxon>Actinomycetota</taxon>
        <taxon>Actinomycetes</taxon>
        <taxon>Kitasatosporales</taxon>
        <taxon>Streptomycetaceae</taxon>
        <taxon>Streptomyces</taxon>
        <taxon>Streptomyces violaceusniger group</taxon>
    </lineage>
</organism>
<feature type="compositionally biased region" description="Low complexity" evidence="1">
    <location>
        <begin position="72"/>
        <end position="83"/>
    </location>
</feature>
<dbReference type="EMBL" id="LLZJ01000019">
    <property type="protein sequence ID" value="KUL66380.1"/>
    <property type="molecule type" value="Genomic_DNA"/>
</dbReference>
<sequence length="83" mass="8548">MRGASYDSPSATSRNASSIPSIRGEWNAWLTVSRFVLRPRASKVAAIETAASSSPAMTTEVGPLSAAIETRSLSSGSTSSSDA</sequence>
<name>A0A0X3XBK8_STRVO</name>